<evidence type="ECO:0000256" key="1">
    <source>
        <dbReference type="SAM" id="Phobius"/>
    </source>
</evidence>
<feature type="transmembrane region" description="Helical" evidence="1">
    <location>
        <begin position="106"/>
        <end position="125"/>
    </location>
</feature>
<evidence type="ECO:0000313" key="3">
    <source>
        <dbReference type="EMBL" id="RZF22848.1"/>
    </source>
</evidence>
<evidence type="ECO:0000259" key="2">
    <source>
        <dbReference type="Pfam" id="PF03772"/>
    </source>
</evidence>
<dbReference type="EMBL" id="QDKL01000001">
    <property type="protein sequence ID" value="RZF22848.1"/>
    <property type="molecule type" value="Genomic_DNA"/>
</dbReference>
<keyword evidence="1" id="KW-0812">Transmembrane</keyword>
<protein>
    <recommendedName>
        <fullName evidence="2">ComEC/Rec2-related protein domain-containing protein</fullName>
    </recommendedName>
</protein>
<keyword evidence="1" id="KW-0472">Membrane</keyword>
<accession>A0ABY0IL07</accession>
<dbReference type="InterPro" id="IPR004477">
    <property type="entry name" value="ComEC_N"/>
</dbReference>
<keyword evidence="4" id="KW-1185">Reference proteome</keyword>
<feature type="transmembrane region" description="Helical" evidence="1">
    <location>
        <begin position="263"/>
        <end position="283"/>
    </location>
</feature>
<evidence type="ECO:0000313" key="4">
    <source>
        <dbReference type="Proteomes" id="UP000443582"/>
    </source>
</evidence>
<gene>
    <name evidence="3" type="ORF">DAY19_03485</name>
</gene>
<sequence length="319" mass="37995">MRFNIIFLAAFLFINPLTNQFNYRKYRPAPKIKLPSKIKKSFKEKKNFYFYRSVITGQKWGLDKKLKKRLSHLNLMHLMTPSGLHLSSLFLIFFLIRRRFKRPTQFIELVMCFIFYFFLPGYYSFRRIALLRSFFILNDIRKTNYTKMQIFIFFLITDFLFGTYRFGHLSFYLSTLFLALIFSIKDFRVYKMYLLFFVAQLFIAHKFSGVIYPASVILSPLLTSLFTLVYPILFLNLFFIKIWNYSEVLIIIYTKLVEFCFNIANSIGFIHVNFLILIGIIIYTRKSKNYSFALITIGLISDFPRDGLQIILNEIGIGL</sequence>
<feature type="transmembrane region" description="Helical" evidence="1">
    <location>
        <begin position="169"/>
        <end position="187"/>
    </location>
</feature>
<organism evidence="3 4">
    <name type="scientific">Halobacteriovorax vibrionivorans</name>
    <dbReference type="NCBI Taxonomy" id="2152716"/>
    <lineage>
        <taxon>Bacteria</taxon>
        <taxon>Pseudomonadati</taxon>
        <taxon>Bdellovibrionota</taxon>
        <taxon>Bacteriovoracia</taxon>
        <taxon>Bacteriovoracales</taxon>
        <taxon>Halobacteriovoraceae</taxon>
        <taxon>Halobacteriovorax</taxon>
    </lineage>
</organism>
<feature type="transmembrane region" description="Helical" evidence="1">
    <location>
        <begin position="75"/>
        <end position="94"/>
    </location>
</feature>
<dbReference type="Pfam" id="PF03772">
    <property type="entry name" value="Competence"/>
    <property type="match status" value="1"/>
</dbReference>
<keyword evidence="1" id="KW-1133">Transmembrane helix</keyword>
<name>A0ABY0IL07_9BACT</name>
<dbReference type="Proteomes" id="UP000443582">
    <property type="component" value="Unassembled WGS sequence"/>
</dbReference>
<feature type="transmembrane region" description="Helical" evidence="1">
    <location>
        <begin position="221"/>
        <end position="243"/>
    </location>
</feature>
<reference evidence="4" key="1">
    <citation type="journal article" date="2019" name="Int. J. Syst. Evol. Microbiol.">
        <title>Halobacteriovorax valvorus sp. nov., a novel prokaryotic predator isolated from coastal seawater of China.</title>
        <authorList>
            <person name="Chen M.-X."/>
        </authorList>
    </citation>
    <scope>NUCLEOTIDE SEQUENCE [LARGE SCALE GENOMIC DNA]</scope>
    <source>
        <strain evidence="4">BL9</strain>
    </source>
</reference>
<proteinExistence type="predicted"/>
<feature type="transmembrane region" description="Helical" evidence="1">
    <location>
        <begin position="145"/>
        <end position="162"/>
    </location>
</feature>
<comment type="caution">
    <text evidence="3">The sequence shown here is derived from an EMBL/GenBank/DDBJ whole genome shotgun (WGS) entry which is preliminary data.</text>
</comment>
<feature type="domain" description="ComEC/Rec2-related protein" evidence="2">
    <location>
        <begin position="55"/>
        <end position="260"/>
    </location>
</feature>
<dbReference type="RefSeq" id="WP_114705792.1">
    <property type="nucleotide sequence ID" value="NZ_QDKL01000001.1"/>
</dbReference>
<feature type="transmembrane region" description="Helical" evidence="1">
    <location>
        <begin position="193"/>
        <end position="214"/>
    </location>
</feature>